<dbReference type="Pfam" id="PF00245">
    <property type="entry name" value="Alk_phosphatase"/>
    <property type="match status" value="1"/>
</dbReference>
<feature type="binding site" evidence="8">
    <location>
        <position position="260"/>
    </location>
    <ligand>
        <name>Zn(2+)</name>
        <dbReference type="ChEBI" id="CHEBI:29105"/>
        <label>2</label>
    </ligand>
</feature>
<feature type="signal peptide" evidence="10">
    <location>
        <begin position="1"/>
        <end position="25"/>
    </location>
</feature>
<accession>A0A2N0Z9R4</accession>
<keyword evidence="5 8" id="KW-0862">Zinc</keyword>
<keyword evidence="6 8" id="KW-0460">Magnesium</keyword>
<dbReference type="CDD" id="cd16012">
    <property type="entry name" value="ALP"/>
    <property type="match status" value="1"/>
</dbReference>
<comment type="cofactor">
    <cofactor evidence="8">
        <name>Zn(2+)</name>
        <dbReference type="ChEBI" id="CHEBI:29105"/>
    </cofactor>
    <text evidence="8">Binds 2 Zn(2+) ions.</text>
</comment>
<dbReference type="Gene3D" id="1.10.60.40">
    <property type="match status" value="1"/>
</dbReference>
<feature type="chain" id="PRO_5014618688" evidence="10">
    <location>
        <begin position="26"/>
        <end position="452"/>
    </location>
</feature>
<comment type="cofactor">
    <cofactor evidence="8">
        <name>Mg(2+)</name>
        <dbReference type="ChEBI" id="CHEBI:18420"/>
    </cofactor>
    <text evidence="8">Binds 1 Mg(2+) ion.</text>
</comment>
<feature type="binding site" evidence="8">
    <location>
        <position position="255"/>
    </location>
    <ligand>
        <name>Mg(2+)</name>
        <dbReference type="ChEBI" id="CHEBI:18420"/>
    </ligand>
</feature>
<evidence type="ECO:0000256" key="10">
    <source>
        <dbReference type="SAM" id="SignalP"/>
    </source>
</evidence>
<gene>
    <name evidence="11" type="ORF">CWS20_25055</name>
</gene>
<dbReference type="AlphaFoldDB" id="A0A2N0Z9R4"/>
<evidence type="ECO:0000256" key="3">
    <source>
        <dbReference type="ARBA" id="ARBA00022723"/>
    </source>
</evidence>
<dbReference type="GO" id="GO:0004035">
    <property type="term" value="F:alkaline phosphatase activity"/>
    <property type="evidence" value="ECO:0007669"/>
    <property type="project" value="TreeGrafter"/>
</dbReference>
<proteinExistence type="inferred from homology"/>
<feature type="binding site" evidence="8">
    <location>
        <position position="138"/>
    </location>
    <ligand>
        <name>Mg(2+)</name>
        <dbReference type="ChEBI" id="CHEBI:18420"/>
    </ligand>
</feature>
<evidence type="ECO:0000256" key="4">
    <source>
        <dbReference type="ARBA" id="ARBA00022801"/>
    </source>
</evidence>
<keyword evidence="2" id="KW-0597">Phosphoprotein</keyword>
<evidence type="ECO:0000256" key="5">
    <source>
        <dbReference type="ARBA" id="ARBA00022833"/>
    </source>
</evidence>
<evidence type="ECO:0000256" key="6">
    <source>
        <dbReference type="ARBA" id="ARBA00022842"/>
    </source>
</evidence>
<dbReference type="InterPro" id="IPR018299">
    <property type="entry name" value="Alkaline_phosphatase_AS"/>
</dbReference>
<dbReference type="PROSITE" id="PS00123">
    <property type="entry name" value="ALKALINE_PHOSPHATASE"/>
    <property type="match status" value="1"/>
</dbReference>
<dbReference type="SMART" id="SM00098">
    <property type="entry name" value="alkPPc"/>
    <property type="match status" value="1"/>
</dbReference>
<evidence type="ECO:0000256" key="8">
    <source>
        <dbReference type="PIRSR" id="PIRSR601952-2"/>
    </source>
</evidence>
<feature type="binding site" evidence="8">
    <location>
        <position position="43"/>
    </location>
    <ligand>
        <name>Zn(2+)</name>
        <dbReference type="ChEBI" id="CHEBI:29105"/>
        <label>2</label>
    </ligand>
</feature>
<feature type="active site" description="Phosphoserine intermediate" evidence="7">
    <location>
        <position position="87"/>
    </location>
</feature>
<evidence type="ECO:0000256" key="7">
    <source>
        <dbReference type="PIRSR" id="PIRSR601952-1"/>
    </source>
</evidence>
<dbReference type="GO" id="GO:0046872">
    <property type="term" value="F:metal ion binding"/>
    <property type="evidence" value="ECO:0007669"/>
    <property type="project" value="UniProtKB-KW"/>
</dbReference>
<dbReference type="Gene3D" id="3.40.720.10">
    <property type="entry name" value="Alkaline Phosphatase, subunit A"/>
    <property type="match status" value="1"/>
</dbReference>
<evidence type="ECO:0000313" key="11">
    <source>
        <dbReference type="EMBL" id="PKG26251.1"/>
    </source>
</evidence>
<reference evidence="11 12" key="1">
    <citation type="journal article" date="2010" name="Int. J. Syst. Evol. Microbiol.">
        <title>Bacillus horneckiae sp. nov., isolated from a spacecraft-assembly clean room.</title>
        <authorList>
            <person name="Vaishampayan P."/>
            <person name="Probst A."/>
            <person name="Krishnamurthi S."/>
            <person name="Ghosh S."/>
            <person name="Osman S."/>
            <person name="McDowall A."/>
            <person name="Ruckmani A."/>
            <person name="Mayilraj S."/>
            <person name="Venkateswaran K."/>
        </authorList>
    </citation>
    <scope>NUCLEOTIDE SEQUENCE [LARGE SCALE GENOMIC DNA]</scope>
    <source>
        <strain evidence="12">1PO1SC</strain>
    </source>
</reference>
<feature type="binding site" evidence="8">
    <location>
        <position position="303"/>
    </location>
    <ligand>
        <name>Zn(2+)</name>
        <dbReference type="ChEBI" id="CHEBI:29105"/>
        <label>2</label>
    </ligand>
</feature>
<sequence>MKLIKFLTFTFFFIFCLNVADTAKAFTLGKSAQPKNVIVMIGDGMGAGQIEIARQLEYGKNGRLFLESLPYTALVHTYSANRMITDSAAAGTALATGKKTNNEMIGVTPDGKEIDSILDAFKTNGKRTGILTTNSVTDATPAAFSASIANRWTNQSDIARQQIDHGIDVIMGGGKKYFRGNLIAQAKKKGYTVIEDQIGLSKTKGEKILGLFSPHHMSFKIDRKHYKSDEPFLWEMSKKAIDTLNNKNGFFLMIEGARIDHAAHSADLTSVWLETKEFDETVRQVKSWAEKDSQTLVIVVADHETMGLSGTEPLNIRSLKSASASPEYIVSQFKEATDGAGYDKNSIYQALKQYAGMELSDREINKLNQRMMNARGKVYTKNKEIWEVGSYIAERNYAGIISRKIRSISSAGGHTGNPVILFAYGTGAEEFHGVMDNTEVPRKIAELMGYDL</sequence>
<dbReference type="RefSeq" id="WP_083957520.1">
    <property type="nucleotide sequence ID" value="NZ_JAFDQP010000011.1"/>
</dbReference>
<organism evidence="11 12">
    <name type="scientific">Cytobacillus horneckiae</name>
    <dbReference type="NCBI Taxonomy" id="549687"/>
    <lineage>
        <taxon>Bacteria</taxon>
        <taxon>Bacillati</taxon>
        <taxon>Bacillota</taxon>
        <taxon>Bacilli</taxon>
        <taxon>Bacillales</taxon>
        <taxon>Bacillaceae</taxon>
        <taxon>Cytobacillus</taxon>
    </lineage>
</organism>
<feature type="binding site" evidence="8">
    <location>
        <position position="264"/>
    </location>
    <ligand>
        <name>Zn(2+)</name>
        <dbReference type="ChEBI" id="CHEBI:29105"/>
        <label>2</label>
    </ligand>
</feature>
<name>A0A2N0Z9R4_9BACI</name>
<dbReference type="SUPFAM" id="SSF53649">
    <property type="entry name" value="Alkaline phosphatase-like"/>
    <property type="match status" value="1"/>
</dbReference>
<evidence type="ECO:0000256" key="1">
    <source>
        <dbReference type="ARBA" id="ARBA00005984"/>
    </source>
</evidence>
<dbReference type="InterPro" id="IPR017850">
    <property type="entry name" value="Alkaline_phosphatase_core_sf"/>
</dbReference>
<feature type="binding site" evidence="8">
    <location>
        <position position="414"/>
    </location>
    <ligand>
        <name>Zn(2+)</name>
        <dbReference type="ChEBI" id="CHEBI:29105"/>
        <label>2</label>
    </ligand>
</feature>
<feature type="binding site" evidence="8">
    <location>
        <position position="302"/>
    </location>
    <ligand>
        <name>Zn(2+)</name>
        <dbReference type="ChEBI" id="CHEBI:29105"/>
        <label>2</label>
    </ligand>
</feature>
<keyword evidence="10" id="KW-0732">Signal</keyword>
<evidence type="ECO:0000256" key="9">
    <source>
        <dbReference type="RuleBase" id="RU003946"/>
    </source>
</evidence>
<dbReference type="Proteomes" id="UP000233343">
    <property type="component" value="Unassembled WGS sequence"/>
</dbReference>
<dbReference type="InterPro" id="IPR001952">
    <property type="entry name" value="Alkaline_phosphatase"/>
</dbReference>
<comment type="similarity">
    <text evidence="1 9">Belongs to the alkaline phosphatase family.</text>
</comment>
<dbReference type="PANTHER" id="PTHR11596">
    <property type="entry name" value="ALKALINE PHOSPHATASE"/>
    <property type="match status" value="1"/>
</dbReference>
<protein>
    <submittedName>
        <fullName evidence="11">Alkaline phosphatase</fullName>
    </submittedName>
</protein>
<keyword evidence="3 8" id="KW-0479">Metal-binding</keyword>
<dbReference type="PANTHER" id="PTHR11596:SF5">
    <property type="entry name" value="ALKALINE PHOSPHATASE"/>
    <property type="match status" value="1"/>
</dbReference>
<keyword evidence="4" id="KW-0378">Hydrolase</keyword>
<keyword evidence="12" id="KW-1185">Reference proteome</keyword>
<evidence type="ECO:0000313" key="12">
    <source>
        <dbReference type="Proteomes" id="UP000233343"/>
    </source>
</evidence>
<evidence type="ECO:0000256" key="2">
    <source>
        <dbReference type="ARBA" id="ARBA00022553"/>
    </source>
</evidence>
<dbReference type="PRINTS" id="PR00113">
    <property type="entry name" value="ALKPHPHTASE"/>
</dbReference>
<dbReference type="EMBL" id="PISD01000075">
    <property type="protein sequence ID" value="PKG26251.1"/>
    <property type="molecule type" value="Genomic_DNA"/>
</dbReference>
<comment type="caution">
    <text evidence="11">The sequence shown here is derived from an EMBL/GenBank/DDBJ whole genome shotgun (WGS) entry which is preliminary data.</text>
</comment>
<feature type="binding site" evidence="8">
    <location>
        <position position="140"/>
    </location>
    <ligand>
        <name>Mg(2+)</name>
        <dbReference type="ChEBI" id="CHEBI:18420"/>
    </ligand>
</feature>
<feature type="binding site" evidence="8">
    <location>
        <position position="43"/>
    </location>
    <ligand>
        <name>Mg(2+)</name>
        <dbReference type="ChEBI" id="CHEBI:18420"/>
    </ligand>
</feature>